<protein>
    <submittedName>
        <fullName evidence="1">Uncharacterized protein</fullName>
    </submittedName>
</protein>
<gene>
    <name evidence="1" type="ORF">H9712_06985</name>
</gene>
<comment type="caution">
    <text evidence="1">The sequence shown here is derived from an EMBL/GenBank/DDBJ whole genome shotgun (WGS) entry which is preliminary data.</text>
</comment>
<dbReference type="Proteomes" id="UP000823921">
    <property type="component" value="Unassembled WGS sequence"/>
</dbReference>
<name>A0A9D2MM72_9FIRM</name>
<dbReference type="EMBL" id="DWXO01000069">
    <property type="protein sequence ID" value="HJB80712.1"/>
    <property type="molecule type" value="Genomic_DNA"/>
</dbReference>
<evidence type="ECO:0000313" key="1">
    <source>
        <dbReference type="EMBL" id="HJB80712.1"/>
    </source>
</evidence>
<reference evidence="1" key="2">
    <citation type="submission" date="2021-04" db="EMBL/GenBank/DDBJ databases">
        <authorList>
            <person name="Gilroy R."/>
        </authorList>
    </citation>
    <scope>NUCLEOTIDE SEQUENCE</scope>
    <source>
        <strain evidence="1">CHK192-8294</strain>
    </source>
</reference>
<accession>A0A9D2MM72</accession>
<sequence length="137" mass="16191">MTNIPNHISTQVELHFSDYYHHFKEFQISPAYRPYWDKCMEAAQDRELLSHIMFCNDLFHIPPVKTFLLYYEQDFVSITGRENAALELFVKKAIGAFWGMVFKFVLGYQGQESVSVSLNQKFFVRTATYFKDPVQKK</sequence>
<reference evidence="1" key="1">
    <citation type="journal article" date="2021" name="PeerJ">
        <title>Extensive microbial diversity within the chicken gut microbiome revealed by metagenomics and culture.</title>
        <authorList>
            <person name="Gilroy R."/>
            <person name="Ravi A."/>
            <person name="Getino M."/>
            <person name="Pursley I."/>
            <person name="Horton D.L."/>
            <person name="Alikhan N.F."/>
            <person name="Baker D."/>
            <person name="Gharbi K."/>
            <person name="Hall N."/>
            <person name="Watson M."/>
            <person name="Adriaenssens E.M."/>
            <person name="Foster-Nyarko E."/>
            <person name="Jarju S."/>
            <person name="Secka A."/>
            <person name="Antonio M."/>
            <person name="Oren A."/>
            <person name="Chaudhuri R.R."/>
            <person name="La Ragione R."/>
            <person name="Hildebrand F."/>
            <person name="Pallen M.J."/>
        </authorList>
    </citation>
    <scope>NUCLEOTIDE SEQUENCE</scope>
    <source>
        <strain evidence="1">CHK192-8294</strain>
    </source>
</reference>
<organism evidence="1 2">
    <name type="scientific">Candidatus Flavonifractor intestinigallinarum</name>
    <dbReference type="NCBI Taxonomy" id="2838586"/>
    <lineage>
        <taxon>Bacteria</taxon>
        <taxon>Bacillati</taxon>
        <taxon>Bacillota</taxon>
        <taxon>Clostridia</taxon>
        <taxon>Eubacteriales</taxon>
        <taxon>Oscillospiraceae</taxon>
        <taxon>Flavonifractor</taxon>
    </lineage>
</organism>
<dbReference type="AlphaFoldDB" id="A0A9D2MM72"/>
<evidence type="ECO:0000313" key="2">
    <source>
        <dbReference type="Proteomes" id="UP000823921"/>
    </source>
</evidence>
<proteinExistence type="predicted"/>